<feature type="compositionally biased region" description="Polar residues" evidence="15">
    <location>
        <begin position="505"/>
        <end position="547"/>
    </location>
</feature>
<keyword evidence="8 14" id="KW-0408">Iron</keyword>
<evidence type="ECO:0000256" key="3">
    <source>
        <dbReference type="ARBA" id="ARBA00022771"/>
    </source>
</evidence>
<evidence type="ECO:0000256" key="7">
    <source>
        <dbReference type="ARBA" id="ARBA00023002"/>
    </source>
</evidence>
<evidence type="ECO:0000313" key="17">
    <source>
        <dbReference type="Ensembl" id="ENSSTUP00000072439.1"/>
    </source>
</evidence>
<evidence type="ECO:0000256" key="1">
    <source>
        <dbReference type="ARBA" id="ARBA00004123"/>
    </source>
</evidence>
<feature type="compositionally biased region" description="Pro residues" evidence="15">
    <location>
        <begin position="347"/>
        <end position="357"/>
    </location>
</feature>
<keyword evidence="4" id="KW-0862">Zinc</keyword>
<evidence type="ECO:0000313" key="18">
    <source>
        <dbReference type="Proteomes" id="UP000472277"/>
    </source>
</evidence>
<dbReference type="GO" id="GO:0006357">
    <property type="term" value="P:regulation of transcription by RNA polymerase II"/>
    <property type="evidence" value="ECO:0007669"/>
    <property type="project" value="TreeGrafter"/>
</dbReference>
<keyword evidence="9" id="KW-0805">Transcription regulation</keyword>
<comment type="function">
    <text evidence="14">Histone demethylase that specifically demethylates 'Lys-9' of histone H3, thereby playing a central role in histone code.</text>
</comment>
<dbReference type="GO" id="GO:0000118">
    <property type="term" value="C:histone deacetylase complex"/>
    <property type="evidence" value="ECO:0007669"/>
    <property type="project" value="UniProtKB-UniRule"/>
</dbReference>
<keyword evidence="18" id="KW-1185">Reference proteome</keyword>
<feature type="compositionally biased region" description="Basic and acidic residues" evidence="15">
    <location>
        <begin position="830"/>
        <end position="843"/>
    </location>
</feature>
<proteinExistence type="inferred from homology"/>
<gene>
    <name evidence="17" type="primary">KDM3B</name>
    <name evidence="17" type="synonym">LOC115174674</name>
</gene>
<evidence type="ECO:0000256" key="2">
    <source>
        <dbReference type="ARBA" id="ARBA00022723"/>
    </source>
</evidence>
<keyword evidence="6" id="KW-0223">Dioxygenase</keyword>
<dbReference type="FunFam" id="2.60.120.650:FF:000004">
    <property type="entry name" value="Putative lysine-specific demethylase 3B"/>
    <property type="match status" value="1"/>
</dbReference>
<comment type="domain">
    <text evidence="14">The JmjC domain and the C6-type zinc-finger are required for the demethylation activity.</text>
</comment>
<feature type="region of interest" description="Disordered" evidence="15">
    <location>
        <begin position="1156"/>
        <end position="1258"/>
    </location>
</feature>
<dbReference type="EC" id="1.14.11.65" evidence="14"/>
<evidence type="ECO:0000256" key="12">
    <source>
        <dbReference type="ARBA" id="ARBA00037987"/>
    </source>
</evidence>
<dbReference type="Pfam" id="PF22987">
    <property type="entry name" value="Tudor_KDM3B"/>
    <property type="match status" value="1"/>
</dbReference>
<keyword evidence="10" id="KW-0804">Transcription</keyword>
<dbReference type="InterPro" id="IPR045109">
    <property type="entry name" value="LSDs-like"/>
</dbReference>
<keyword evidence="11 14" id="KW-0539">Nucleus</keyword>
<dbReference type="GO" id="GO:0070988">
    <property type="term" value="P:demethylation"/>
    <property type="evidence" value="ECO:0007669"/>
    <property type="project" value="UniProtKB-UniRule"/>
</dbReference>
<dbReference type="Ensembl" id="ENSSTUT00000076875.1">
    <property type="protein sequence ID" value="ENSSTUP00000072439.1"/>
    <property type="gene ID" value="ENSSTUG00000028442.1"/>
</dbReference>
<evidence type="ECO:0000256" key="8">
    <source>
        <dbReference type="ARBA" id="ARBA00023004"/>
    </source>
</evidence>
<feature type="compositionally biased region" description="Low complexity" evidence="15">
    <location>
        <begin position="1205"/>
        <end position="1219"/>
    </location>
</feature>
<keyword evidence="2 14" id="KW-0479">Metal-binding</keyword>
<keyword evidence="3" id="KW-0863">Zinc-finger</keyword>
<keyword evidence="7" id="KW-0560">Oxidoreductase</keyword>
<feature type="compositionally biased region" description="Gly residues" evidence="15">
    <location>
        <begin position="276"/>
        <end position="285"/>
    </location>
</feature>
<organism evidence="17 18">
    <name type="scientific">Salmo trutta</name>
    <name type="common">Brown trout</name>
    <dbReference type="NCBI Taxonomy" id="8032"/>
    <lineage>
        <taxon>Eukaryota</taxon>
        <taxon>Metazoa</taxon>
        <taxon>Chordata</taxon>
        <taxon>Craniata</taxon>
        <taxon>Vertebrata</taxon>
        <taxon>Euteleostomi</taxon>
        <taxon>Actinopterygii</taxon>
        <taxon>Neopterygii</taxon>
        <taxon>Teleostei</taxon>
        <taxon>Protacanthopterygii</taxon>
        <taxon>Salmoniformes</taxon>
        <taxon>Salmonidae</taxon>
        <taxon>Salmoninae</taxon>
        <taxon>Salmo</taxon>
    </lineage>
</organism>
<sequence>MGDSLELIGKRLLLLLNDGRSAAGSEAEQAAWTRDWLRGTVRAVSVIGLASPGVEVSGGEATTTTAAAGLTAFRSLVDRVGLGSLVPVEFFGSRTLDFLPDGNSLQRFEVEKDVGHALLLEQPSLQAAVSSWHSDFELQEILRKGSYTIQGRRVQVYQCEFDEHWALGLVSRHDPNSHIMEITMDQGEETQVVDPRVMHIILAEDHFENGKDARRRKDSDGVKGESGRRRRTSSEDEEDVTLKRFKGAGEGAAEGQNGSGSTKGMVTWGAEVATGGEDGVGGGGRVNSTTNNNSSSSEVTQGHATPNSISSQMDQSKALPRYPKENGRSLSTQDRQGSADSTTTVTPTPPPLKPAPSPFSNTSFPSLGQMPSLVPGAPAAKPSPAVPTPESEEPSQSNYPKTAALVSPGPVTISSPSQGSAPSVALSAPLCFSPKPTAWTGPPNQTEGSKPILAAAGFRLPQSKPAGASVFGEVSSQTNGSSNTASVSQDTPGPFGFSFRGAKNNEAQPQHQDQNLFFQCMSQKTGQNPGGSNENQTSGLGQSQAKDTNYFTAVSESLSKEPPSLFMPSASTEGLKKTVLAPASTGLFGSATAHLKEQSKVPETQLAGNGVLNKPFGGDKLSSSFSGGSGGVRSSVLGMAAIGTPLAPASGSLGGANRSGANGGAVGGFSTKTDSHQNLFLQGSKEPSNPFLAYGEKLSHSPFSGKPSPLEPETLGPASASESKPNLFTMAEPPKGILSSPFASLSGAAASSSSSPAPGPAFIQRPQSDAPSKPREGASTGEQGSSAEGGSLDDRPSSTSGYPMFGSAVPGGSGEDAPMPFDQGQAQKFALEERGQVSKRDSDSSDNSDLSDLSETEEGLERGQAPGGLPGPIKEGAMLLQKGKGPGVAKSRPRNKPFKVGQSVLKDVTKVRRLKQSGESFLQDGSCINVAPHLHKCRECRMERYRKYREQEPDDDDPNVACRFFHFRRLAFTRKGILRVEGFLSPQQSDAMAMGLWLPSPSVQEGLDLDTSKYILANVGDQFCQLVMSEKEAMMMVEPHQKVAWKRAVRGVREMCDVCETTLFNIHWVCRKCGFGVCLDCYRQRRNRPLEEVDEGPDDEVFSWLKCVKGQRHEPQSLMPTQIIPGTALYNIGDMVHSARGKWGIKANCPCTSRHHRPLVRHSAPNGISQQSAVSSSMGSSGSGPITGGGGPAGSTTPKPEGGETTVVKTQPTSSTTSSEAAGGGVDTNSTNSTSAPPNSAQTATPKDPRPSTGEGNSTALHWLADLATQKAKVEDTKDSGSLRSAMGRDTRSPFGLDSFSALSKPSSSSSSSSSPKLFNSLLLGSSNTQPKPEGSSLRDLLNSGPGRLPQAPGDTGIPFPSVFSTSAAGDKMKGSLPNFLDHIIASVVETKKAEGRRTGEGGSELGGVGRRDGVMGLSVLDPHTSHSWLCDGRLLCLQDPSNTNNWKIFRECWKQGQPVLVSGIHKRLKGGLWRPEAFSEEFGDQDVDLVNCRNCAIISDVKVRDFWDGFQVISKRLKGSDGQPMVLKLKDWPPGEDFRDMMPTRFDDLMENLPLPEYTKRDGRLNLASRLPNFFVRPDLGPKMYNAYGLIETEDRSVGTTNLHLDVSDAVNVMVYVGIPEGEGEHVKETDIAGCKEVMSTIEEGDVDEMTKRRVYEAKEKPGALWHIYAAKDAEKIRELLRKVGEEQGQENPPDHDPIHDQSWYLDGVLRRRLYEEYGVQGWAIVQFLGDAVFIPAGAPHQVHNLYSCIKVAEDFVSPEHVKHCFRLTQEFRHLSTTHSNHEDKLQVKNIIYHAVKDAVGTLRAHEPKLARS</sequence>
<feature type="region of interest" description="Disordered" evidence="15">
    <location>
        <begin position="1271"/>
        <end position="1294"/>
    </location>
</feature>
<dbReference type="PANTHER" id="PTHR12549">
    <property type="entry name" value="JMJC DOMAIN-CONTAINING HISTONE DEMETHYLATION PROTEIN"/>
    <property type="match status" value="1"/>
</dbReference>
<feature type="compositionally biased region" description="Polar residues" evidence="15">
    <location>
        <begin position="676"/>
        <end position="687"/>
    </location>
</feature>
<feature type="compositionally biased region" description="Low complexity" evidence="15">
    <location>
        <begin position="286"/>
        <end position="300"/>
    </location>
</feature>
<feature type="compositionally biased region" description="Basic and acidic residues" evidence="15">
    <location>
        <begin position="210"/>
        <end position="227"/>
    </location>
</feature>
<feature type="compositionally biased region" description="Low complexity" evidence="15">
    <location>
        <begin position="1167"/>
        <end position="1180"/>
    </location>
</feature>
<evidence type="ECO:0000256" key="11">
    <source>
        <dbReference type="ARBA" id="ARBA00023242"/>
    </source>
</evidence>
<accession>A0A674BLX1</accession>
<evidence type="ECO:0000256" key="9">
    <source>
        <dbReference type="ARBA" id="ARBA00023015"/>
    </source>
</evidence>
<feature type="domain" description="JmjC" evidence="16">
    <location>
        <begin position="1543"/>
        <end position="1774"/>
    </location>
</feature>
<feature type="compositionally biased region" description="Basic and acidic residues" evidence="15">
    <location>
        <begin position="1272"/>
        <end position="1292"/>
    </location>
</feature>
<feature type="compositionally biased region" description="Low complexity" evidence="15">
    <location>
        <begin position="1228"/>
        <end position="1241"/>
    </location>
</feature>
<dbReference type="Proteomes" id="UP000472277">
    <property type="component" value="Chromosome 3"/>
</dbReference>
<evidence type="ECO:0000259" key="16">
    <source>
        <dbReference type="PROSITE" id="PS51184"/>
    </source>
</evidence>
<feature type="region of interest" description="Disordered" evidence="15">
    <location>
        <begin position="210"/>
        <end position="426"/>
    </location>
</feature>
<feature type="region of interest" description="Disordered" evidence="15">
    <location>
        <begin position="467"/>
        <end position="547"/>
    </location>
</feature>
<evidence type="ECO:0000256" key="10">
    <source>
        <dbReference type="ARBA" id="ARBA00023163"/>
    </source>
</evidence>
<keyword evidence="5" id="KW-0156">Chromatin regulator</keyword>
<evidence type="ECO:0000256" key="4">
    <source>
        <dbReference type="ARBA" id="ARBA00022833"/>
    </source>
</evidence>
<reference evidence="17" key="1">
    <citation type="submission" date="2025-08" db="UniProtKB">
        <authorList>
            <consortium name="Ensembl"/>
        </authorList>
    </citation>
    <scope>IDENTIFICATION</scope>
</reference>
<dbReference type="InterPro" id="IPR003347">
    <property type="entry name" value="JmjC_dom"/>
</dbReference>
<dbReference type="GO" id="GO:0140683">
    <property type="term" value="F:histone H3K9me/H3K9me2 demethylase activity"/>
    <property type="evidence" value="ECO:0007669"/>
    <property type="project" value="UniProtKB-EC"/>
</dbReference>
<comment type="subcellular location">
    <subcellularLocation>
        <location evidence="1 14">Nucleus</location>
    </subcellularLocation>
</comment>
<feature type="compositionally biased region" description="Polar residues" evidence="15">
    <location>
        <begin position="412"/>
        <end position="421"/>
    </location>
</feature>
<comment type="cofactor">
    <cofactor evidence="14">
        <name>Fe(2+)</name>
        <dbReference type="ChEBI" id="CHEBI:29033"/>
    </cofactor>
    <text evidence="14">Binds 1 Fe(2+) ion per subunit.</text>
</comment>
<evidence type="ECO:0000256" key="15">
    <source>
        <dbReference type="SAM" id="MobiDB-lite"/>
    </source>
</evidence>
<dbReference type="PROSITE" id="PS51184">
    <property type="entry name" value="JMJC"/>
    <property type="match status" value="1"/>
</dbReference>
<feature type="compositionally biased region" description="Gly residues" evidence="15">
    <location>
        <begin position="1181"/>
        <end position="1193"/>
    </location>
</feature>
<evidence type="ECO:0000256" key="6">
    <source>
        <dbReference type="ARBA" id="ARBA00022964"/>
    </source>
</evidence>
<dbReference type="SUPFAM" id="SSF51197">
    <property type="entry name" value="Clavaminate synthase-like"/>
    <property type="match status" value="1"/>
</dbReference>
<dbReference type="GO" id="GO:0003712">
    <property type="term" value="F:transcription coregulator activity"/>
    <property type="evidence" value="ECO:0007669"/>
    <property type="project" value="TreeGrafter"/>
</dbReference>
<dbReference type="GeneTree" id="ENSGT00940000158095"/>
<evidence type="ECO:0000256" key="5">
    <source>
        <dbReference type="ARBA" id="ARBA00022853"/>
    </source>
</evidence>
<dbReference type="Pfam" id="PF22989">
    <property type="entry name" value="DUF7030"/>
    <property type="match status" value="1"/>
</dbReference>
<dbReference type="InterPro" id="IPR054294">
    <property type="entry name" value="DUF7030"/>
</dbReference>
<evidence type="ECO:0000256" key="13">
    <source>
        <dbReference type="ARBA" id="ARBA00047648"/>
    </source>
</evidence>
<comment type="domain">
    <text evidence="14">Leu-Xaa-Xaa-Leu-Leu (LXXLL) motifs are known to mediate the association with nuclear receptors.</text>
</comment>
<dbReference type="Pfam" id="PF22988">
    <property type="entry name" value="PWWP_KDM3B"/>
    <property type="match status" value="1"/>
</dbReference>
<feature type="compositionally biased region" description="Low complexity" evidence="15">
    <location>
        <begin position="251"/>
        <end position="260"/>
    </location>
</feature>
<dbReference type="Pfam" id="PF02373">
    <property type="entry name" value="JmjC"/>
    <property type="match status" value="1"/>
</dbReference>
<dbReference type="Gene3D" id="2.60.120.650">
    <property type="entry name" value="Cupin"/>
    <property type="match status" value="1"/>
</dbReference>
<comment type="catalytic activity">
    <reaction evidence="13 14">
        <text>N(6),N(6)-dimethyl-L-lysyl(9)-[histone H3] + 2 2-oxoglutarate + 2 O2 = L-lysyl(9)-[histone H3] + 2 formaldehyde + 2 succinate + 2 CO2</text>
        <dbReference type="Rhea" id="RHEA:60188"/>
        <dbReference type="Rhea" id="RHEA-COMP:15541"/>
        <dbReference type="Rhea" id="RHEA-COMP:15546"/>
        <dbReference type="ChEBI" id="CHEBI:15379"/>
        <dbReference type="ChEBI" id="CHEBI:16526"/>
        <dbReference type="ChEBI" id="CHEBI:16810"/>
        <dbReference type="ChEBI" id="CHEBI:16842"/>
        <dbReference type="ChEBI" id="CHEBI:29969"/>
        <dbReference type="ChEBI" id="CHEBI:30031"/>
        <dbReference type="ChEBI" id="CHEBI:61976"/>
        <dbReference type="EC" id="1.14.11.65"/>
    </reaction>
</comment>
<feature type="compositionally biased region" description="Polar residues" evidence="15">
    <location>
        <begin position="302"/>
        <end position="315"/>
    </location>
</feature>
<dbReference type="PANTHER" id="PTHR12549:SF8">
    <property type="entry name" value="LYSINE-SPECIFIC DEMETHYLASE 3B"/>
    <property type="match status" value="1"/>
</dbReference>
<name>A0A674BLX1_SALTR</name>
<feature type="compositionally biased region" description="Low complexity" evidence="15">
    <location>
        <begin position="738"/>
        <end position="762"/>
    </location>
</feature>
<reference evidence="17" key="2">
    <citation type="submission" date="2025-09" db="UniProtKB">
        <authorList>
            <consortium name="Ensembl"/>
        </authorList>
    </citation>
    <scope>IDENTIFICATION</scope>
</reference>
<feature type="region of interest" description="Disordered" evidence="15">
    <location>
        <begin position="1322"/>
        <end position="1363"/>
    </location>
</feature>
<feature type="compositionally biased region" description="Polar residues" evidence="15">
    <location>
        <begin position="328"/>
        <end position="341"/>
    </location>
</feature>
<feature type="compositionally biased region" description="Polar residues" evidence="15">
    <location>
        <begin position="474"/>
        <end position="491"/>
    </location>
</feature>
<dbReference type="SMART" id="SM00558">
    <property type="entry name" value="JmjC"/>
    <property type="match status" value="1"/>
</dbReference>
<dbReference type="InterPro" id="IPR054503">
    <property type="entry name" value="KDM3AB_Tudor"/>
</dbReference>
<evidence type="ECO:0000256" key="14">
    <source>
        <dbReference type="RuleBase" id="RU369087"/>
    </source>
</evidence>
<comment type="similarity">
    <text evidence="12 14">Belongs to the JHDM2 histone demethylase family.</text>
</comment>
<protein>
    <recommendedName>
        <fullName evidence="14">Lysine-specific demethylase</fullName>
        <ecNumber evidence="14">1.14.11.65</ecNumber>
    </recommendedName>
</protein>
<dbReference type="InterPro" id="IPR054504">
    <property type="entry name" value="PWWP_KDM3B"/>
</dbReference>
<feature type="region of interest" description="Disordered" evidence="15">
    <location>
        <begin position="654"/>
        <end position="896"/>
    </location>
</feature>
<dbReference type="GO" id="GO:0000785">
    <property type="term" value="C:chromatin"/>
    <property type="evidence" value="ECO:0007669"/>
    <property type="project" value="TreeGrafter"/>
</dbReference>
<dbReference type="GO" id="GO:0008270">
    <property type="term" value="F:zinc ion binding"/>
    <property type="evidence" value="ECO:0007669"/>
    <property type="project" value="UniProtKB-KW"/>
</dbReference>
<dbReference type="GO" id="GO:0031490">
    <property type="term" value="F:chromatin DNA binding"/>
    <property type="evidence" value="ECO:0007669"/>
    <property type="project" value="TreeGrafter"/>
</dbReference>